<proteinExistence type="predicted"/>
<dbReference type="eggNOG" id="ENOG5031UPZ">
    <property type="taxonomic scope" value="Bacteria"/>
</dbReference>
<protein>
    <submittedName>
        <fullName evidence="1">Uncharacterized protein</fullName>
    </submittedName>
</protein>
<dbReference type="AlphaFoldDB" id="A0A0W0YMS7"/>
<dbReference type="OrthoDB" id="5653597at2"/>
<gene>
    <name evidence="1" type="ORF">Lsha_2248</name>
</gene>
<dbReference type="RefSeq" id="WP_018577337.1">
    <property type="nucleotide sequence ID" value="NZ_KB892400.1"/>
</dbReference>
<dbReference type="Proteomes" id="UP000054600">
    <property type="component" value="Unassembled WGS sequence"/>
</dbReference>
<organism evidence="1 2">
    <name type="scientific">Legionella shakespearei DSM 23087</name>
    <dbReference type="NCBI Taxonomy" id="1122169"/>
    <lineage>
        <taxon>Bacteria</taxon>
        <taxon>Pseudomonadati</taxon>
        <taxon>Pseudomonadota</taxon>
        <taxon>Gammaproteobacteria</taxon>
        <taxon>Legionellales</taxon>
        <taxon>Legionellaceae</taxon>
        <taxon>Legionella</taxon>
    </lineage>
</organism>
<reference evidence="1 2" key="1">
    <citation type="submission" date="2015-11" db="EMBL/GenBank/DDBJ databases">
        <title>Genomic analysis of 38 Legionella species identifies large and diverse effector repertoires.</title>
        <authorList>
            <person name="Burstein D."/>
            <person name="Amaro F."/>
            <person name="Zusman T."/>
            <person name="Lifshitz Z."/>
            <person name="Cohen O."/>
            <person name="Gilbert J.A."/>
            <person name="Pupko T."/>
            <person name="Shuman H.A."/>
            <person name="Segal G."/>
        </authorList>
    </citation>
    <scope>NUCLEOTIDE SEQUENCE [LARGE SCALE GENOMIC DNA]</scope>
    <source>
        <strain evidence="1 2">ATCC 49655</strain>
    </source>
</reference>
<accession>A0A0W0YMS7</accession>
<comment type="caution">
    <text evidence="1">The sequence shown here is derived from an EMBL/GenBank/DDBJ whole genome shotgun (WGS) entry which is preliminary data.</text>
</comment>
<keyword evidence="2" id="KW-1185">Reference proteome</keyword>
<dbReference type="EMBL" id="LNYW01000063">
    <property type="protein sequence ID" value="KTD57814.1"/>
    <property type="molecule type" value="Genomic_DNA"/>
</dbReference>
<evidence type="ECO:0000313" key="1">
    <source>
        <dbReference type="EMBL" id="KTD57814.1"/>
    </source>
</evidence>
<dbReference type="PATRIC" id="fig|1122169.6.peg.2587"/>
<evidence type="ECO:0000313" key="2">
    <source>
        <dbReference type="Proteomes" id="UP000054600"/>
    </source>
</evidence>
<sequence>MLGKMDENVTQSKWHTEKAVQWLKVMKAGLNPQYQLLLDALIPDAEQKVAHLAEIFLAEIDKKADDRKEVEEYKVLLYSLMAELTVEADASSKASSTENTEPAAVHVKKQFSVLAELEVYSSRINQLLAGRTYVPSCKIEDNHRMDWIRTIAVDRVPFESYHENPLHQDDLLFERSSITRKFYANGMVQLAGTIMKLLDKEYAASSLRHKVVSSLFHSLIPNRQRTLFADIMNQAAAASPEQIAFWLQECQFIQNQLKKNASYAPFLNELIEVLQHYQSLEPSEQDDMPLSMKELEALLSSEDKKKFADLKGLGRTLPLRLLLQDSDPNATNFSKDGTSIDFGNSKRPVVVDYLTTYHNQLRITDLLSFFKLRPVTEADLAQFPDIAYTPFFSYWPTWQTHSYQFMLELGIKLLDMSRKTTDDKLIENFAQMVIDVFTKWREMTAFGDQMDVFISIFYHLQLQLRSIWSWSSVADEERNLIFERLAKLWVQLNRAFQEQFQLEEHRIREKMGIQRRAFSEEDNQLFKKLAYHPVFMFYKNVTFLKYILMEPLVFECVAEDLISNPDLKAALPEDDIATQARVRDILLHSEQFQIFLLEHGSEALEIIEKEYAAEMDYIKDPESTDTHSPALSEGITSERLHQAYQQLMNDMDELEDEEQYGYGL</sequence>
<name>A0A0W0YMS7_9GAMM</name>